<dbReference type="FunFam" id="1.20.1070.10:FF:000201">
    <property type="entry name" value="Bradykinin receptor B2"/>
    <property type="match status" value="1"/>
</dbReference>
<dbReference type="SUPFAM" id="SSF81321">
    <property type="entry name" value="Family A G protein-coupled receptor-like"/>
    <property type="match status" value="1"/>
</dbReference>
<feature type="transmembrane region" description="Helical" evidence="18">
    <location>
        <begin position="105"/>
        <end position="137"/>
    </location>
</feature>
<dbReference type="GO" id="GO:0016493">
    <property type="term" value="F:C-C chemokine receptor activity"/>
    <property type="evidence" value="ECO:0007669"/>
    <property type="project" value="TreeGrafter"/>
</dbReference>
<evidence type="ECO:0000313" key="20">
    <source>
        <dbReference type="Proteomes" id="UP001652622"/>
    </source>
</evidence>
<accession>A0A6P9BSI7</accession>
<dbReference type="PROSITE" id="PS50262">
    <property type="entry name" value="G_PROTEIN_RECEP_F1_2"/>
    <property type="match status" value="1"/>
</dbReference>
<comment type="similarity">
    <text evidence="17">Belongs to the G-protein coupled receptor 1 family.</text>
</comment>
<dbReference type="GO" id="GO:0004947">
    <property type="term" value="F:bradykinin receptor activity"/>
    <property type="evidence" value="ECO:0007669"/>
    <property type="project" value="InterPro"/>
</dbReference>
<dbReference type="AlphaFoldDB" id="A0A6P9BSI7"/>
<evidence type="ECO:0000313" key="21">
    <source>
        <dbReference type="RefSeq" id="XP_034274312.1"/>
    </source>
</evidence>
<dbReference type="KEGG" id="pgut:117665959"/>
<dbReference type="GO" id="GO:0009897">
    <property type="term" value="C:external side of plasma membrane"/>
    <property type="evidence" value="ECO:0007669"/>
    <property type="project" value="TreeGrafter"/>
</dbReference>
<keyword evidence="9" id="KW-0564">Palmitate</keyword>
<dbReference type="InterPro" id="IPR000496">
    <property type="entry name" value="Brdyknn_rcpt"/>
</dbReference>
<evidence type="ECO:0000256" key="8">
    <source>
        <dbReference type="ARBA" id="ARBA00023136"/>
    </source>
</evidence>
<dbReference type="InterPro" id="IPR017452">
    <property type="entry name" value="GPCR_Rhodpsn_7TM"/>
</dbReference>
<dbReference type="GO" id="GO:0042310">
    <property type="term" value="P:vasoconstriction"/>
    <property type="evidence" value="ECO:0007669"/>
    <property type="project" value="InterPro"/>
</dbReference>
<keyword evidence="11 17" id="KW-0675">Receptor</keyword>
<keyword evidence="5 17" id="KW-0812">Transmembrane</keyword>
<evidence type="ECO:0000256" key="3">
    <source>
        <dbReference type="ARBA" id="ARBA00022475"/>
    </source>
</evidence>
<dbReference type="PANTHER" id="PTHR10489">
    <property type="entry name" value="CELL ADHESION MOLECULE"/>
    <property type="match status" value="1"/>
</dbReference>
<keyword evidence="13 17" id="KW-0807">Transducer</keyword>
<feature type="transmembrane region" description="Helical" evidence="18">
    <location>
        <begin position="158"/>
        <end position="180"/>
    </location>
</feature>
<feature type="transmembrane region" description="Helical" evidence="18">
    <location>
        <begin position="200"/>
        <end position="231"/>
    </location>
</feature>
<dbReference type="RefSeq" id="XP_034274312.1">
    <property type="nucleotide sequence ID" value="XM_034418421.2"/>
</dbReference>
<evidence type="ECO:0000256" key="6">
    <source>
        <dbReference type="ARBA" id="ARBA00022989"/>
    </source>
</evidence>
<comment type="function">
    <text evidence="15">Receptor for bradykinin. It is associated with G proteins that activate a phosphatidylinositol-calcium second messenger system.</text>
</comment>
<dbReference type="GO" id="GO:0006955">
    <property type="term" value="P:immune response"/>
    <property type="evidence" value="ECO:0007669"/>
    <property type="project" value="TreeGrafter"/>
</dbReference>
<dbReference type="GO" id="GO:0060326">
    <property type="term" value="P:cell chemotaxis"/>
    <property type="evidence" value="ECO:0007669"/>
    <property type="project" value="TreeGrafter"/>
</dbReference>
<proteinExistence type="inferred from homology"/>
<evidence type="ECO:0000256" key="7">
    <source>
        <dbReference type="ARBA" id="ARBA00023040"/>
    </source>
</evidence>
<evidence type="ECO:0000256" key="13">
    <source>
        <dbReference type="ARBA" id="ARBA00023224"/>
    </source>
</evidence>
<dbReference type="GO" id="GO:0006939">
    <property type="term" value="P:smooth muscle contraction"/>
    <property type="evidence" value="ECO:0007669"/>
    <property type="project" value="InterPro"/>
</dbReference>
<organism evidence="20 21">
    <name type="scientific">Pantherophis guttatus</name>
    <name type="common">Corn snake</name>
    <name type="synonym">Elaphe guttata</name>
    <dbReference type="NCBI Taxonomy" id="94885"/>
    <lineage>
        <taxon>Eukaryota</taxon>
        <taxon>Metazoa</taxon>
        <taxon>Chordata</taxon>
        <taxon>Craniata</taxon>
        <taxon>Vertebrata</taxon>
        <taxon>Euteleostomi</taxon>
        <taxon>Lepidosauria</taxon>
        <taxon>Squamata</taxon>
        <taxon>Bifurcata</taxon>
        <taxon>Unidentata</taxon>
        <taxon>Episquamata</taxon>
        <taxon>Toxicofera</taxon>
        <taxon>Serpentes</taxon>
        <taxon>Colubroidea</taxon>
        <taxon>Colubridae</taxon>
        <taxon>Colubrinae</taxon>
        <taxon>Pantherophis</taxon>
    </lineage>
</organism>
<keyword evidence="3" id="KW-1003">Cell membrane</keyword>
<dbReference type="GO" id="GO:0007204">
    <property type="term" value="P:positive regulation of cytosolic calcium ion concentration"/>
    <property type="evidence" value="ECO:0007669"/>
    <property type="project" value="TreeGrafter"/>
</dbReference>
<keyword evidence="12" id="KW-0325">Glycoprotein</keyword>
<dbReference type="InParanoid" id="A0A6P9BSI7"/>
<feature type="domain" description="G-protein coupled receptors family 1 profile" evidence="19">
    <location>
        <begin position="58"/>
        <end position="315"/>
    </location>
</feature>
<evidence type="ECO:0000256" key="1">
    <source>
        <dbReference type="ARBA" id="ARBA00004651"/>
    </source>
</evidence>
<dbReference type="InterPro" id="IPR000276">
    <property type="entry name" value="GPCR_Rhodpsn"/>
</dbReference>
<evidence type="ECO:0000256" key="14">
    <source>
        <dbReference type="ARBA" id="ARBA00023288"/>
    </source>
</evidence>
<comment type="subunit">
    <text evidence="16">Forms a complex with PECAM1 and GNAQ. Interacts with PECAM1.</text>
</comment>
<dbReference type="PROSITE" id="PS00237">
    <property type="entry name" value="G_PROTEIN_RECEP_F1_1"/>
    <property type="match status" value="1"/>
</dbReference>
<dbReference type="GO" id="GO:0019722">
    <property type="term" value="P:calcium-mediated signaling"/>
    <property type="evidence" value="ECO:0007669"/>
    <property type="project" value="TreeGrafter"/>
</dbReference>
<evidence type="ECO:0000256" key="5">
    <source>
        <dbReference type="ARBA" id="ARBA00022692"/>
    </source>
</evidence>
<dbReference type="Pfam" id="PF00001">
    <property type="entry name" value="7tm_1"/>
    <property type="match status" value="1"/>
</dbReference>
<dbReference type="PRINTS" id="PR00237">
    <property type="entry name" value="GPCRRHODOPSN"/>
</dbReference>
<dbReference type="InterPro" id="IPR001504">
    <property type="entry name" value="Brdyknn_2_rcpt"/>
</dbReference>
<dbReference type="InterPro" id="IPR050119">
    <property type="entry name" value="CCR1-9-like"/>
</dbReference>
<dbReference type="Gene3D" id="1.20.1070.10">
    <property type="entry name" value="Rhodopsin 7-helix transmembrane proteins"/>
    <property type="match status" value="1"/>
</dbReference>
<name>A0A6P9BSI7_PANGU</name>
<comment type="subcellular location">
    <subcellularLocation>
        <location evidence="1">Cell membrane</location>
        <topology evidence="1">Multi-pass membrane protein</topology>
    </subcellularLocation>
</comment>
<keyword evidence="20" id="KW-1185">Reference proteome</keyword>
<sequence length="376" mass="42214">MGTEATTIMAEHGTALPNGTVSWSTPPSTDCPWPEDWQWLLRALPAFLWFLTIVGILGNSFVLSVWCFHKSRSTVAEIYLANLAAADLLLLCGLPFWAINTANKFHWPFGLILCKIINSFLVINLYSSIYFVVMVSIDRYLALVKTMSLGRLRQPRYAKWNCFVIWVSALLLCFPPLAFRSLKGVEGYEGMACVLDYPSVFQWTIITAILLNTVGFLIPVCIITYCSVQIIQALQNRDIQKIKTIQTEKKATILVFAVLLLFIICWLPFQVTTFIDMLYQIGVISGCDVEQGIIVASQIAADCGFINSCLNPIVYVIVGKHFQRKCKEVYFGRVLRRPSSAPSMTTMEIPRISFSADNQRKKSAASLSPKHNLLIS</sequence>
<evidence type="ECO:0000259" key="19">
    <source>
        <dbReference type="PROSITE" id="PS50262"/>
    </source>
</evidence>
<keyword evidence="10" id="KW-1015">Disulfide bond</keyword>
<feature type="transmembrane region" description="Helical" evidence="18">
    <location>
        <begin position="80"/>
        <end position="99"/>
    </location>
</feature>
<evidence type="ECO:0000256" key="18">
    <source>
        <dbReference type="SAM" id="Phobius"/>
    </source>
</evidence>
<reference evidence="21" key="1">
    <citation type="submission" date="2025-08" db="UniProtKB">
        <authorList>
            <consortium name="RefSeq"/>
        </authorList>
    </citation>
    <scope>IDENTIFICATION</scope>
    <source>
        <tissue evidence="21">Blood</tissue>
    </source>
</reference>
<keyword evidence="4" id="KW-0597">Phosphoprotein</keyword>
<dbReference type="OMA" id="FNWPFGQ"/>
<feature type="transmembrane region" description="Helical" evidence="18">
    <location>
        <begin position="251"/>
        <end position="269"/>
    </location>
</feature>
<evidence type="ECO:0000256" key="16">
    <source>
        <dbReference type="ARBA" id="ARBA00025954"/>
    </source>
</evidence>
<dbReference type="PANTHER" id="PTHR10489:SF957">
    <property type="entry name" value="B2 BRADYKININ RECEPTOR"/>
    <property type="match status" value="1"/>
</dbReference>
<evidence type="ECO:0000256" key="4">
    <source>
        <dbReference type="ARBA" id="ARBA00022553"/>
    </source>
</evidence>
<evidence type="ECO:0000256" key="2">
    <source>
        <dbReference type="ARBA" id="ARBA00013512"/>
    </source>
</evidence>
<keyword evidence="6 18" id="KW-1133">Transmembrane helix</keyword>
<evidence type="ECO:0000256" key="11">
    <source>
        <dbReference type="ARBA" id="ARBA00023170"/>
    </source>
</evidence>
<dbReference type="PRINTS" id="PR00994">
    <property type="entry name" value="BRADYKINNB2R"/>
</dbReference>
<evidence type="ECO:0000256" key="17">
    <source>
        <dbReference type="RuleBase" id="RU000688"/>
    </source>
</evidence>
<evidence type="ECO:0000256" key="15">
    <source>
        <dbReference type="ARBA" id="ARBA00025423"/>
    </source>
</evidence>
<dbReference type="GO" id="GO:0019957">
    <property type="term" value="F:C-C chemokine binding"/>
    <property type="evidence" value="ECO:0007669"/>
    <property type="project" value="TreeGrafter"/>
</dbReference>
<evidence type="ECO:0000256" key="12">
    <source>
        <dbReference type="ARBA" id="ARBA00023180"/>
    </source>
</evidence>
<evidence type="ECO:0000256" key="10">
    <source>
        <dbReference type="ARBA" id="ARBA00023157"/>
    </source>
</evidence>
<protein>
    <recommendedName>
        <fullName evidence="2">B2 bradykinin receptor</fullName>
    </recommendedName>
</protein>
<keyword evidence="8 18" id="KW-0472">Membrane</keyword>
<gene>
    <name evidence="21" type="primary">BDKRB2</name>
</gene>
<keyword evidence="7 17" id="KW-0297">G-protein coupled receptor</keyword>
<feature type="transmembrane region" description="Helical" evidence="18">
    <location>
        <begin position="46"/>
        <end position="68"/>
    </location>
</feature>
<dbReference type="PRINTS" id="PR00425">
    <property type="entry name" value="BRADYKININR"/>
</dbReference>
<keyword evidence="14" id="KW-0449">Lipoprotein</keyword>
<dbReference type="Proteomes" id="UP001652622">
    <property type="component" value="Unplaced"/>
</dbReference>
<evidence type="ECO:0000256" key="9">
    <source>
        <dbReference type="ARBA" id="ARBA00023139"/>
    </source>
</evidence>